<evidence type="ECO:0000313" key="5">
    <source>
        <dbReference type="EMBL" id="KAJ8944884.1"/>
    </source>
</evidence>
<dbReference type="InterPro" id="IPR016024">
    <property type="entry name" value="ARM-type_fold"/>
</dbReference>
<dbReference type="InterPro" id="IPR039888">
    <property type="entry name" value="Melted-like"/>
</dbReference>
<dbReference type="SUPFAM" id="SSF48371">
    <property type="entry name" value="ARM repeat"/>
    <property type="match status" value="1"/>
</dbReference>
<protein>
    <submittedName>
        <fullName evidence="5">Uncharacterized protein</fullName>
    </submittedName>
</protein>
<evidence type="ECO:0000256" key="3">
    <source>
        <dbReference type="ARBA" id="ARBA00022475"/>
    </source>
</evidence>
<dbReference type="GO" id="GO:0012505">
    <property type="term" value="C:endomembrane system"/>
    <property type="evidence" value="ECO:0007669"/>
    <property type="project" value="UniProtKB-SubCell"/>
</dbReference>
<gene>
    <name evidence="5" type="ORF">NQ318_020940</name>
</gene>
<comment type="subcellular location">
    <subcellularLocation>
        <location evidence="2">Cell membrane</location>
    </subcellularLocation>
    <subcellularLocation>
        <location evidence="1">Endomembrane system</location>
        <topology evidence="1">Peripheral membrane protein</topology>
    </subcellularLocation>
</comment>
<evidence type="ECO:0000256" key="1">
    <source>
        <dbReference type="ARBA" id="ARBA00004184"/>
    </source>
</evidence>
<dbReference type="Proteomes" id="UP001162162">
    <property type="component" value="Unassembled WGS sequence"/>
</dbReference>
<evidence type="ECO:0000256" key="4">
    <source>
        <dbReference type="ARBA" id="ARBA00023136"/>
    </source>
</evidence>
<reference evidence="5" key="1">
    <citation type="journal article" date="2023" name="Insect Mol. Biol.">
        <title>Genome sequencing provides insights into the evolution of gene families encoding plant cell wall-degrading enzymes in longhorned beetles.</title>
        <authorList>
            <person name="Shin N.R."/>
            <person name="Okamura Y."/>
            <person name="Kirsch R."/>
            <person name="Pauchet Y."/>
        </authorList>
    </citation>
    <scope>NUCLEOTIDE SEQUENCE</scope>
    <source>
        <strain evidence="5">AMC_N1</strain>
    </source>
</reference>
<sequence>MQRALPVAVKFLHKGNRELSRNMASYLSLAAMEYASLLTPHVQPIMDSIISEFYQIFMRYLQKPFQGHAMALVSLLLHCDNQEKLALLHLFSLMAKDNPSLLEASVPQLCEYLSSSVTAAPTLQVFLYMAEKMPALLADHVNAMKQSAQRHPQTVCLAAQIIGAVGKLRPCSGMP</sequence>
<keyword evidence="3" id="KW-1003">Cell membrane</keyword>
<organism evidence="5 6">
    <name type="scientific">Aromia moschata</name>
    <dbReference type="NCBI Taxonomy" id="1265417"/>
    <lineage>
        <taxon>Eukaryota</taxon>
        <taxon>Metazoa</taxon>
        <taxon>Ecdysozoa</taxon>
        <taxon>Arthropoda</taxon>
        <taxon>Hexapoda</taxon>
        <taxon>Insecta</taxon>
        <taxon>Pterygota</taxon>
        <taxon>Neoptera</taxon>
        <taxon>Endopterygota</taxon>
        <taxon>Coleoptera</taxon>
        <taxon>Polyphaga</taxon>
        <taxon>Cucujiformia</taxon>
        <taxon>Chrysomeloidea</taxon>
        <taxon>Cerambycidae</taxon>
        <taxon>Cerambycinae</taxon>
        <taxon>Callichromatini</taxon>
        <taxon>Aromia</taxon>
    </lineage>
</organism>
<dbReference type="GO" id="GO:0009966">
    <property type="term" value="P:regulation of signal transduction"/>
    <property type="evidence" value="ECO:0007669"/>
    <property type="project" value="TreeGrafter"/>
</dbReference>
<dbReference type="PANTHER" id="PTHR21630:SF10">
    <property type="entry name" value="VENTRICULAR ZONE-EXPRESSED PH DOMAIN-CONTAINING PROTEIN HOMOLOG 1"/>
    <property type="match status" value="1"/>
</dbReference>
<evidence type="ECO:0000256" key="2">
    <source>
        <dbReference type="ARBA" id="ARBA00004236"/>
    </source>
</evidence>
<proteinExistence type="predicted"/>
<dbReference type="GO" id="GO:0010314">
    <property type="term" value="F:phosphatidylinositol-5-phosphate binding"/>
    <property type="evidence" value="ECO:0007669"/>
    <property type="project" value="TreeGrafter"/>
</dbReference>
<accession>A0AAV8Y1D3</accession>
<comment type="caution">
    <text evidence="5">The sequence shown here is derived from an EMBL/GenBank/DDBJ whole genome shotgun (WGS) entry which is preliminary data.</text>
</comment>
<dbReference type="AlphaFoldDB" id="A0AAV8Y1D3"/>
<keyword evidence="4" id="KW-0472">Membrane</keyword>
<name>A0AAV8Y1D3_9CUCU</name>
<evidence type="ECO:0000313" key="6">
    <source>
        <dbReference type="Proteomes" id="UP001162162"/>
    </source>
</evidence>
<keyword evidence="6" id="KW-1185">Reference proteome</keyword>
<dbReference type="PANTHER" id="PTHR21630">
    <property type="entry name" value="VEPH-A/MELTED"/>
    <property type="match status" value="1"/>
</dbReference>
<dbReference type="EMBL" id="JAPWTK010000235">
    <property type="protein sequence ID" value="KAJ8944884.1"/>
    <property type="molecule type" value="Genomic_DNA"/>
</dbReference>
<dbReference type="GO" id="GO:0005886">
    <property type="term" value="C:plasma membrane"/>
    <property type="evidence" value="ECO:0007669"/>
    <property type="project" value="UniProtKB-SubCell"/>
</dbReference>